<evidence type="ECO:0000313" key="2">
    <source>
        <dbReference type="Proteomes" id="UP000034108"/>
    </source>
</evidence>
<dbReference type="EMBL" id="LCAV01000015">
    <property type="protein sequence ID" value="KKR98828.1"/>
    <property type="molecule type" value="Genomic_DNA"/>
</dbReference>
<gene>
    <name evidence="1" type="ORF">UU49_C0015G0013</name>
</gene>
<reference evidence="1 2" key="1">
    <citation type="journal article" date="2015" name="Nature">
        <title>rRNA introns, odd ribosomes, and small enigmatic genomes across a large radiation of phyla.</title>
        <authorList>
            <person name="Brown C.T."/>
            <person name="Hug L.A."/>
            <person name="Thomas B.C."/>
            <person name="Sharon I."/>
            <person name="Castelle C.J."/>
            <person name="Singh A."/>
            <person name="Wilkins M.J."/>
            <person name="Williams K.H."/>
            <person name="Banfield J.F."/>
        </authorList>
    </citation>
    <scope>NUCLEOTIDE SEQUENCE [LARGE SCALE GENOMIC DNA]</scope>
</reference>
<organism evidence="1 2">
    <name type="scientific">Candidatus Magasanikbacteria bacterium GW2011_GWC2_41_17</name>
    <dbReference type="NCBI Taxonomy" id="1619048"/>
    <lineage>
        <taxon>Bacteria</taxon>
        <taxon>Candidatus Magasanikiibacteriota</taxon>
    </lineage>
</organism>
<comment type="caution">
    <text evidence="1">The sequence shown here is derived from an EMBL/GenBank/DDBJ whole genome shotgun (WGS) entry which is preliminary data.</text>
</comment>
<accession>A0A0G0VD59</accession>
<dbReference type="STRING" id="1619048.UU49_C0015G0013"/>
<proteinExistence type="predicted"/>
<protein>
    <submittedName>
        <fullName evidence="1">Uncharacterized protein</fullName>
    </submittedName>
</protein>
<sequence>MAKLKKKLWPRLKTLYYYILNNTMSTKQMTKLAAVTLPLTALKCLYESVRGKKIVCEIDVDALKGVNEPNTLDEMIAEARLEYFTGKTRVFTDTKKLLSFLNS</sequence>
<dbReference type="Proteomes" id="UP000034108">
    <property type="component" value="Unassembled WGS sequence"/>
</dbReference>
<evidence type="ECO:0000313" key="1">
    <source>
        <dbReference type="EMBL" id="KKR98828.1"/>
    </source>
</evidence>
<dbReference type="AlphaFoldDB" id="A0A0G0VD59"/>
<name>A0A0G0VD59_9BACT</name>